<keyword evidence="3" id="KW-1185">Reference proteome</keyword>
<name>A0A5K7SAH4_9BACT</name>
<dbReference type="Pfam" id="PF00583">
    <property type="entry name" value="Acetyltransf_1"/>
    <property type="match status" value="1"/>
</dbReference>
<dbReference type="CDD" id="cd04301">
    <property type="entry name" value="NAT_SF"/>
    <property type="match status" value="1"/>
</dbReference>
<dbReference type="RefSeq" id="WP_318346800.1">
    <property type="nucleotide sequence ID" value="NZ_AP018694.1"/>
</dbReference>
<dbReference type="GO" id="GO:0016747">
    <property type="term" value="F:acyltransferase activity, transferring groups other than amino-acyl groups"/>
    <property type="evidence" value="ECO:0007669"/>
    <property type="project" value="InterPro"/>
</dbReference>
<protein>
    <submittedName>
        <fullName evidence="2">GCN5-related N-acetyltransferase</fullName>
    </submittedName>
</protein>
<accession>A0A5K7SAH4</accession>
<dbReference type="PROSITE" id="PS51186">
    <property type="entry name" value="GNAT"/>
    <property type="match status" value="1"/>
</dbReference>
<dbReference type="InterPro" id="IPR016181">
    <property type="entry name" value="Acyl_CoA_acyltransferase"/>
</dbReference>
<dbReference type="PANTHER" id="PTHR43072">
    <property type="entry name" value="N-ACETYLTRANSFERASE"/>
    <property type="match status" value="1"/>
</dbReference>
<dbReference type="SUPFAM" id="SSF55729">
    <property type="entry name" value="Acyl-CoA N-acyltransferases (Nat)"/>
    <property type="match status" value="1"/>
</dbReference>
<reference evidence="2" key="1">
    <citation type="journal article" date="2020" name="Int. J. Syst. Evol. Microbiol.">
        <title>Aquipluma nitroreducens gen. nov. sp. nov., a novel facultatively anaerobic bacterium isolated from a freshwater lake.</title>
        <authorList>
            <person name="Watanabe M."/>
            <person name="Kojima H."/>
            <person name="Fukui M."/>
        </authorList>
    </citation>
    <scope>NUCLEOTIDE SEQUENCE</scope>
    <source>
        <strain evidence="2">MeG22</strain>
    </source>
</reference>
<feature type="domain" description="N-acetyltransferase" evidence="1">
    <location>
        <begin position="3"/>
        <end position="149"/>
    </location>
</feature>
<dbReference type="AlphaFoldDB" id="A0A5K7SAH4"/>
<gene>
    <name evidence="2" type="ORF">AQPE_2628</name>
</gene>
<dbReference type="InterPro" id="IPR000182">
    <property type="entry name" value="GNAT_dom"/>
</dbReference>
<dbReference type="PANTHER" id="PTHR43072:SF60">
    <property type="entry name" value="L-2,4-DIAMINOBUTYRIC ACID ACETYLTRANSFERASE"/>
    <property type="match status" value="1"/>
</dbReference>
<dbReference type="Gene3D" id="3.40.630.30">
    <property type="match status" value="1"/>
</dbReference>
<dbReference type="KEGG" id="anf:AQPE_2628"/>
<evidence type="ECO:0000313" key="3">
    <source>
        <dbReference type="Proteomes" id="UP001193389"/>
    </source>
</evidence>
<dbReference type="EMBL" id="AP018694">
    <property type="protein sequence ID" value="BBE18466.1"/>
    <property type="molecule type" value="Genomic_DNA"/>
</dbReference>
<organism evidence="2 3">
    <name type="scientific">Aquipluma nitroreducens</name>
    <dbReference type="NCBI Taxonomy" id="2010828"/>
    <lineage>
        <taxon>Bacteria</taxon>
        <taxon>Pseudomonadati</taxon>
        <taxon>Bacteroidota</taxon>
        <taxon>Bacteroidia</taxon>
        <taxon>Marinilabiliales</taxon>
        <taxon>Prolixibacteraceae</taxon>
        <taxon>Aquipluma</taxon>
    </lineage>
</organism>
<proteinExistence type="predicted"/>
<dbReference type="Proteomes" id="UP001193389">
    <property type="component" value="Chromosome"/>
</dbReference>
<evidence type="ECO:0000259" key="1">
    <source>
        <dbReference type="PROSITE" id="PS51186"/>
    </source>
</evidence>
<evidence type="ECO:0000313" key="2">
    <source>
        <dbReference type="EMBL" id="BBE18466.1"/>
    </source>
</evidence>
<sequence length="149" mass="16898">MNRKISIACLNDLPKLADLLNDLFTQDIEFVPDLEKQKNGLEAIIRNPEIGEILVLKGDGKILGMVGLLYSISTALGGKVAILEDMIIHQDYRQKGLGKELLGEAIRFSKERNCLRLTLLTDFNNDTAINFYQHFGFKRSEMIPMRLVF</sequence>